<reference key="2">
    <citation type="submission" date="2011-04" db="EMBL/GenBank/DDBJ databases">
        <title>Whole genome sequence of Melissococcus plutonius ATCC 35311.</title>
        <authorList>
            <person name="Okumura K."/>
            <person name="Arai R."/>
            <person name="Osaki M."/>
            <person name="Okura M."/>
            <person name="Kirikae T."/>
            <person name="Takamatsu D."/>
            <person name="Akiyama T."/>
        </authorList>
    </citation>
    <scope>NUCLEOTIDE SEQUENCE</scope>
    <source>
        <strain>ATCC 35311</strain>
    </source>
</reference>
<dbReference type="Proteomes" id="UP000008456">
    <property type="component" value="Chromosome"/>
</dbReference>
<feature type="transmembrane region" description="Helical" evidence="1">
    <location>
        <begin position="96"/>
        <end position="119"/>
    </location>
</feature>
<dbReference type="EMBL" id="AP012200">
    <property type="protein sequence ID" value="BAK21634.1"/>
    <property type="molecule type" value="Genomic_DNA"/>
</dbReference>
<feature type="transmembrane region" description="Helical" evidence="1">
    <location>
        <begin position="183"/>
        <end position="205"/>
    </location>
</feature>
<reference evidence="2 3" key="1">
    <citation type="journal article" date="2011" name="J. Bacteriol.">
        <title>Complete genome sequence of Melissococcus plutonius ATCC 35311.</title>
        <authorList>
            <person name="Okumura K."/>
            <person name="Arai R."/>
            <person name="Okura M."/>
            <person name="Kirikae T."/>
            <person name="Takamatsu D."/>
            <person name="Osaki M."/>
            <person name="Miyoshi-Akiyama T."/>
        </authorList>
    </citation>
    <scope>NUCLEOTIDE SEQUENCE [LARGE SCALE GENOMIC DNA]</scope>
    <source>
        <strain evidence="3">ATCC 35311 / CIP 104052 / LMG 20360 / NCIMB 702443</strain>
    </source>
</reference>
<dbReference type="KEGG" id="mps:MPTP_1183"/>
<keyword evidence="1" id="KW-1133">Transmembrane helix</keyword>
<evidence type="ECO:0000256" key="1">
    <source>
        <dbReference type="SAM" id="Phobius"/>
    </source>
</evidence>
<accession>F3YAV6</accession>
<dbReference type="RefSeq" id="WP_013774072.1">
    <property type="nucleotide sequence ID" value="NC_015516.1"/>
</dbReference>
<dbReference type="OrthoDB" id="9813051at2"/>
<dbReference type="Pfam" id="PF07314">
    <property type="entry name" value="Lit"/>
    <property type="match status" value="1"/>
</dbReference>
<evidence type="ECO:0000313" key="2">
    <source>
        <dbReference type="EMBL" id="BAK21634.1"/>
    </source>
</evidence>
<dbReference type="HOGENOM" id="CLU_093826_1_1_9"/>
<proteinExistence type="predicted"/>
<protein>
    <submittedName>
        <fullName evidence="2">Integral membrane protein</fullName>
    </submittedName>
</protein>
<dbReference type="InterPro" id="IPR010178">
    <property type="entry name" value="Lit"/>
</dbReference>
<organism evidence="2 3">
    <name type="scientific">Melissococcus plutonius (strain ATCC 35311 / DSM 29964 / CIP 104052 / LMG 20360 / NCIMB 702443)</name>
    <dbReference type="NCBI Taxonomy" id="940190"/>
    <lineage>
        <taxon>Bacteria</taxon>
        <taxon>Bacillati</taxon>
        <taxon>Bacillota</taxon>
        <taxon>Bacilli</taxon>
        <taxon>Lactobacillales</taxon>
        <taxon>Enterococcaceae</taxon>
        <taxon>Melissococcus</taxon>
    </lineage>
</organism>
<feature type="transmembrane region" description="Helical" evidence="1">
    <location>
        <begin position="12"/>
        <end position="32"/>
    </location>
</feature>
<keyword evidence="3" id="KW-1185">Reference proteome</keyword>
<keyword evidence="1" id="KW-0812">Transmembrane</keyword>
<dbReference type="NCBIfam" id="TIGR01906">
    <property type="entry name" value="integ_TIGR01906"/>
    <property type="match status" value="1"/>
</dbReference>
<sequence>MRLKQQMWLENLGIICIILTIISLSITITINFRPLYIADMTYLKIPSMVMMSRATILKNFDHLMVYLNNPFVKKLFLPNFSMSKNGASHFYEVKRLFLFCYSVLGITWLPSSLYLYYFWHKKRFWRLMQPFRLLLLGPIILIVVVMFNFEQFFIFFHQFLFNNNDWMFNPVTDPVINILPAEFFLHCFILCFILLEGLFLLGYFLGKKEIAIKNISTLD</sequence>
<evidence type="ECO:0000313" key="3">
    <source>
        <dbReference type="Proteomes" id="UP000008456"/>
    </source>
</evidence>
<gene>
    <name evidence="2" type="ordered locus">MPTP_1183</name>
</gene>
<keyword evidence="1" id="KW-0472">Membrane</keyword>
<dbReference type="AlphaFoldDB" id="F3YAV6"/>
<feature type="transmembrane region" description="Helical" evidence="1">
    <location>
        <begin position="131"/>
        <end position="156"/>
    </location>
</feature>
<name>F3YAV6_MELPT</name>
<dbReference type="STRING" id="940190.MPTP_1183"/>